<evidence type="ECO:0000313" key="14">
    <source>
        <dbReference type="Proteomes" id="UP000441925"/>
    </source>
</evidence>
<dbReference type="InterPro" id="IPR036187">
    <property type="entry name" value="DNA_mismatch_repair_MutS_sf"/>
</dbReference>
<dbReference type="PANTHER" id="PTHR11361:SF34">
    <property type="entry name" value="DNA MISMATCH REPAIR PROTEIN MSH1, MITOCHONDRIAL"/>
    <property type="match status" value="1"/>
</dbReference>
<evidence type="ECO:0000256" key="7">
    <source>
        <dbReference type="ARBA" id="ARBA00023204"/>
    </source>
</evidence>
<dbReference type="InterPro" id="IPR045076">
    <property type="entry name" value="MutS"/>
</dbReference>
<dbReference type="GO" id="GO:0140664">
    <property type="term" value="F:ATP-dependent DNA damage sensor activity"/>
    <property type="evidence" value="ECO:0007669"/>
    <property type="project" value="InterPro"/>
</dbReference>
<dbReference type="Pfam" id="PF05192">
    <property type="entry name" value="MutS_III"/>
    <property type="match status" value="1"/>
</dbReference>
<keyword evidence="4 9" id="KW-0227">DNA damage</keyword>
<dbReference type="SMART" id="SM00534">
    <property type="entry name" value="MUTSac"/>
    <property type="match status" value="1"/>
</dbReference>
<evidence type="ECO:0000256" key="11">
    <source>
        <dbReference type="SAM" id="Coils"/>
    </source>
</evidence>
<dbReference type="Pfam" id="PF05190">
    <property type="entry name" value="MutS_IV"/>
    <property type="match status" value="1"/>
</dbReference>
<reference evidence="13 14" key="1">
    <citation type="submission" date="2019-08" db="EMBL/GenBank/DDBJ databases">
        <title>In-depth cultivation of the pig gut microbiome towards novel bacterial diversity and tailored functional studies.</title>
        <authorList>
            <person name="Wylensek D."/>
            <person name="Hitch T.C.A."/>
            <person name="Clavel T."/>
        </authorList>
    </citation>
    <scope>NUCLEOTIDE SEQUENCE [LARGE SCALE GENOMIC DNA]</scope>
    <source>
        <strain evidence="13 14">WCA-380-WT-2B</strain>
    </source>
</reference>
<keyword evidence="6 9" id="KW-0238">DNA-binding</keyword>
<comment type="similarity">
    <text evidence="1 9 10">Belongs to the DNA mismatch repair MutS family.</text>
</comment>
<dbReference type="GO" id="GO:0005524">
    <property type="term" value="F:ATP binding"/>
    <property type="evidence" value="ECO:0007669"/>
    <property type="project" value="UniProtKB-UniRule"/>
</dbReference>
<dbReference type="SMART" id="SM00533">
    <property type="entry name" value="MUTSd"/>
    <property type="match status" value="1"/>
</dbReference>
<dbReference type="InterPro" id="IPR005748">
    <property type="entry name" value="DNA_mismatch_repair_MutS"/>
</dbReference>
<keyword evidence="14" id="KW-1185">Reference proteome</keyword>
<evidence type="ECO:0000313" key="13">
    <source>
        <dbReference type="EMBL" id="MSS76913.1"/>
    </source>
</evidence>
<feature type="coiled-coil region" evidence="11">
    <location>
        <begin position="437"/>
        <end position="464"/>
    </location>
</feature>
<feature type="binding site" evidence="9">
    <location>
        <begin position="627"/>
        <end position="634"/>
    </location>
    <ligand>
        <name>ATP</name>
        <dbReference type="ChEBI" id="CHEBI:30616"/>
    </ligand>
</feature>
<evidence type="ECO:0000256" key="3">
    <source>
        <dbReference type="ARBA" id="ARBA00022741"/>
    </source>
</evidence>
<dbReference type="FunFam" id="1.10.1420.10:FF:000001">
    <property type="entry name" value="DNA mismatch repair protein MutS"/>
    <property type="match status" value="1"/>
</dbReference>
<dbReference type="PIRSF" id="PIRSF037677">
    <property type="entry name" value="DNA_mis_repair_Msh6"/>
    <property type="match status" value="1"/>
</dbReference>
<evidence type="ECO:0000259" key="12">
    <source>
        <dbReference type="PROSITE" id="PS00486"/>
    </source>
</evidence>
<evidence type="ECO:0000256" key="5">
    <source>
        <dbReference type="ARBA" id="ARBA00022840"/>
    </source>
</evidence>
<feature type="domain" description="DNA mismatch repair proteins mutS family" evidence="12">
    <location>
        <begin position="701"/>
        <end position="717"/>
    </location>
</feature>
<dbReference type="GO" id="GO:0006298">
    <property type="term" value="P:mismatch repair"/>
    <property type="evidence" value="ECO:0007669"/>
    <property type="project" value="UniProtKB-UniRule"/>
</dbReference>
<organism evidence="13 14">
    <name type="scientific">Anaerococcus porci</name>
    <dbReference type="NCBI Taxonomy" id="2652269"/>
    <lineage>
        <taxon>Bacteria</taxon>
        <taxon>Bacillati</taxon>
        <taxon>Bacillota</taxon>
        <taxon>Tissierellia</taxon>
        <taxon>Tissierellales</taxon>
        <taxon>Peptoniphilaceae</taxon>
        <taxon>Anaerococcus</taxon>
    </lineage>
</organism>
<dbReference type="FunFam" id="3.40.50.300:FF:000870">
    <property type="entry name" value="MutS protein homolog 4"/>
    <property type="match status" value="1"/>
</dbReference>
<dbReference type="GO" id="GO:0003684">
    <property type="term" value="F:damaged DNA binding"/>
    <property type="evidence" value="ECO:0007669"/>
    <property type="project" value="UniProtKB-UniRule"/>
</dbReference>
<dbReference type="InterPro" id="IPR000432">
    <property type="entry name" value="DNA_mismatch_repair_MutS_C"/>
</dbReference>
<accession>A0A6N7VS63</accession>
<evidence type="ECO:0000256" key="9">
    <source>
        <dbReference type="HAMAP-Rule" id="MF_00096"/>
    </source>
</evidence>
<dbReference type="Gene3D" id="3.40.1170.10">
    <property type="entry name" value="DNA repair protein MutS, domain I"/>
    <property type="match status" value="1"/>
</dbReference>
<dbReference type="SUPFAM" id="SSF48334">
    <property type="entry name" value="DNA repair protein MutS, domain III"/>
    <property type="match status" value="1"/>
</dbReference>
<dbReference type="Pfam" id="PF05188">
    <property type="entry name" value="MutS_II"/>
    <property type="match status" value="1"/>
</dbReference>
<comment type="caution">
    <text evidence="13">The sequence shown here is derived from an EMBL/GenBank/DDBJ whole genome shotgun (WGS) entry which is preliminary data.</text>
</comment>
<gene>
    <name evidence="9 13" type="primary">mutS</name>
    <name evidence="13" type="ORF">FYJ26_00425</name>
</gene>
<dbReference type="InterPro" id="IPR017261">
    <property type="entry name" value="DNA_mismatch_repair_MutS/MSH"/>
</dbReference>
<dbReference type="RefSeq" id="WP_154538769.1">
    <property type="nucleotide sequence ID" value="NZ_VULQ01000001.1"/>
</dbReference>
<dbReference type="EMBL" id="VULQ01000001">
    <property type="protein sequence ID" value="MSS76913.1"/>
    <property type="molecule type" value="Genomic_DNA"/>
</dbReference>
<dbReference type="PROSITE" id="PS00486">
    <property type="entry name" value="DNA_MISMATCH_REPAIR_2"/>
    <property type="match status" value="1"/>
</dbReference>
<dbReference type="Proteomes" id="UP000441925">
    <property type="component" value="Unassembled WGS sequence"/>
</dbReference>
<dbReference type="Pfam" id="PF00488">
    <property type="entry name" value="MutS_V"/>
    <property type="match status" value="1"/>
</dbReference>
<dbReference type="InterPro" id="IPR016151">
    <property type="entry name" value="DNA_mismatch_repair_MutS_N"/>
</dbReference>
<name>A0A6N7VS63_9FIRM</name>
<evidence type="ECO:0000256" key="6">
    <source>
        <dbReference type="ARBA" id="ARBA00023125"/>
    </source>
</evidence>
<evidence type="ECO:0000256" key="10">
    <source>
        <dbReference type="RuleBase" id="RU003756"/>
    </source>
</evidence>
<dbReference type="GO" id="GO:0005829">
    <property type="term" value="C:cytosol"/>
    <property type="evidence" value="ECO:0007669"/>
    <property type="project" value="TreeGrafter"/>
</dbReference>
<keyword evidence="11" id="KW-0175">Coiled coil</keyword>
<dbReference type="InterPro" id="IPR007860">
    <property type="entry name" value="DNA_mmatch_repair_MutS_con_dom"/>
</dbReference>
<dbReference type="InterPro" id="IPR007695">
    <property type="entry name" value="DNA_mismatch_repair_MutS-lik_N"/>
</dbReference>
<dbReference type="GO" id="GO:0030983">
    <property type="term" value="F:mismatched DNA binding"/>
    <property type="evidence" value="ECO:0007669"/>
    <property type="project" value="InterPro"/>
</dbReference>
<sequence>MNNEFKYEKLTPMLKHYVDVKKNFNDSVLLYRVGDFYEAFFDDAITISKVLQLALTGKECGHDKRAPMCGVPHHVIDTYVNKLVKKGHKVALCDQVEDPKKAKGLVKRAITRVISPGTIVDLDSLNKKENNYLLSLYENKFGIGACFSDISTGKLVCFEIRNKINITGNKLIDEVEKISPSEILINSNFKNKKFREYLDLNPSILINKIDDNNNFEDFIQNVREHLGDINYSKINNLRIALVACSNLLSYIYKFHNENLAHLNEIELLEIDSYMELDANTRRNLELHNNIDKKGKENSIIKLIDKADTVMGSRLLNEWLERPLIEKEKIEKRLDMVEYLFSNRDVSEKITYFLDDIYDLERIVGKISYQRANARDMISLKSSLRNIPEFKIYLSNLNNKAYKDLANIIPDIGNIYEILEKAVVNNPPISITDGGIIKDNFNDKLDKLKLESESAEKDLLEYEVSEREKTGIKKLKINYNKNSGYSIEVTKSFINMVPKSYIRKQTLKNQERYTTERLEELSNLILSSSDMINELEYEIFNELRDFILENTKKLQYLSKLIAIIDALNSLSKLARENNYTKPIMRNDNIIKIINGRHPVIEKNLKENEFIANDTDIGEEDNLIQIITGPNMAGKSTYMRQMAIIIILAQIGSFVPCDKAEISICDKVFTRIGASDNISKGESTFMLEMNEVSNILKNATESSFIILDEVGRGTSSDDGLSIAMSLVEYLSKKKRIKTVFATHFHELTILENELRNVVNLKIDILEENNSLVFLRKISRGKSDRSYGIEVAKMSGLPEEVIENAKIFMAKIDDNKSISNISRNSKENIKETLSNIKNRKINDIKSFCKNININDLTPLEAINILNKLIIKVREL</sequence>
<dbReference type="InterPro" id="IPR007696">
    <property type="entry name" value="DNA_mismatch_repair_MutS_core"/>
</dbReference>
<keyword evidence="7 9" id="KW-0234">DNA repair</keyword>
<dbReference type="HAMAP" id="MF_00096">
    <property type="entry name" value="MutS"/>
    <property type="match status" value="1"/>
</dbReference>
<dbReference type="SUPFAM" id="SSF55271">
    <property type="entry name" value="DNA repair protein MutS, domain I"/>
    <property type="match status" value="1"/>
</dbReference>
<dbReference type="InterPro" id="IPR036678">
    <property type="entry name" value="MutS_con_dom_sf"/>
</dbReference>
<evidence type="ECO:0000256" key="1">
    <source>
        <dbReference type="ARBA" id="ARBA00006271"/>
    </source>
</evidence>
<dbReference type="SUPFAM" id="SSF53150">
    <property type="entry name" value="DNA repair protein MutS, domain II"/>
    <property type="match status" value="1"/>
</dbReference>
<protein>
    <recommendedName>
        <fullName evidence="2 9">DNA mismatch repair protein MutS</fullName>
    </recommendedName>
</protein>
<dbReference type="Pfam" id="PF01624">
    <property type="entry name" value="MutS_I"/>
    <property type="match status" value="1"/>
</dbReference>
<dbReference type="Gene3D" id="1.10.1420.10">
    <property type="match status" value="2"/>
</dbReference>
<keyword evidence="3 9" id="KW-0547">Nucleotide-binding</keyword>
<dbReference type="InterPro" id="IPR027417">
    <property type="entry name" value="P-loop_NTPase"/>
</dbReference>
<dbReference type="InterPro" id="IPR007861">
    <property type="entry name" value="DNA_mismatch_repair_MutS_clamp"/>
</dbReference>
<dbReference type="Gene3D" id="3.40.50.300">
    <property type="entry name" value="P-loop containing nucleotide triphosphate hydrolases"/>
    <property type="match status" value="1"/>
</dbReference>
<evidence type="ECO:0000256" key="4">
    <source>
        <dbReference type="ARBA" id="ARBA00022763"/>
    </source>
</evidence>
<dbReference type="PANTHER" id="PTHR11361">
    <property type="entry name" value="DNA MISMATCH REPAIR PROTEIN MUTS FAMILY MEMBER"/>
    <property type="match status" value="1"/>
</dbReference>
<keyword evidence="5 9" id="KW-0067">ATP-binding</keyword>
<evidence type="ECO:0000256" key="2">
    <source>
        <dbReference type="ARBA" id="ARBA00021982"/>
    </source>
</evidence>
<comment type="function">
    <text evidence="8 9">This protein is involved in the repair of mismatches in DNA. It is possible that it carries out the mismatch recognition step. This protein has a weak ATPase activity.</text>
</comment>
<dbReference type="Gene3D" id="3.30.420.110">
    <property type="entry name" value="MutS, connector domain"/>
    <property type="match status" value="1"/>
</dbReference>
<dbReference type="NCBIfam" id="TIGR01070">
    <property type="entry name" value="mutS1"/>
    <property type="match status" value="1"/>
</dbReference>
<proteinExistence type="inferred from homology"/>
<evidence type="ECO:0000256" key="8">
    <source>
        <dbReference type="ARBA" id="ARBA00024647"/>
    </source>
</evidence>
<dbReference type="AlphaFoldDB" id="A0A6N7VS63"/>
<dbReference type="NCBIfam" id="NF003810">
    <property type="entry name" value="PRK05399.1"/>
    <property type="match status" value="1"/>
</dbReference>
<dbReference type="SUPFAM" id="SSF52540">
    <property type="entry name" value="P-loop containing nucleoside triphosphate hydrolases"/>
    <property type="match status" value="1"/>
</dbReference>
<dbReference type="FunFam" id="3.40.1170.10:FF:000001">
    <property type="entry name" value="DNA mismatch repair protein MutS"/>
    <property type="match status" value="1"/>
</dbReference>